<organism evidence="15 16">
    <name type="scientific">Paracoccus sanguinis</name>
    <dbReference type="NCBI Taxonomy" id="1545044"/>
    <lineage>
        <taxon>Bacteria</taxon>
        <taxon>Pseudomonadati</taxon>
        <taxon>Pseudomonadota</taxon>
        <taxon>Alphaproteobacteria</taxon>
        <taxon>Rhodobacterales</taxon>
        <taxon>Paracoccaceae</taxon>
        <taxon>Paracoccus</taxon>
    </lineage>
</organism>
<keyword evidence="5" id="KW-0808">Transferase</keyword>
<dbReference type="InterPro" id="IPR042240">
    <property type="entry name" value="CHASE_sf"/>
</dbReference>
<keyword evidence="8" id="KW-0418">Kinase</keyword>
<dbReference type="GO" id="GO:0005524">
    <property type="term" value="F:ATP binding"/>
    <property type="evidence" value="ECO:0007669"/>
    <property type="project" value="UniProtKB-KW"/>
</dbReference>
<evidence type="ECO:0000256" key="1">
    <source>
        <dbReference type="ARBA" id="ARBA00000085"/>
    </source>
</evidence>
<feature type="coiled-coil region" evidence="12">
    <location>
        <begin position="322"/>
        <end position="370"/>
    </location>
</feature>
<evidence type="ECO:0000256" key="2">
    <source>
        <dbReference type="ARBA" id="ARBA00004370"/>
    </source>
</evidence>
<evidence type="ECO:0000256" key="10">
    <source>
        <dbReference type="ARBA" id="ARBA00022989"/>
    </source>
</evidence>
<reference evidence="15 16" key="1">
    <citation type="submission" date="2014-09" db="EMBL/GenBank/DDBJ databases">
        <authorList>
            <person name="McGinnis J.M."/>
            <person name="Wolfgang W.J."/>
        </authorList>
    </citation>
    <scope>NUCLEOTIDE SEQUENCE [LARGE SCALE GENOMIC DNA]</scope>
    <source>
        <strain evidence="15 16">5503</strain>
    </source>
</reference>
<evidence type="ECO:0000259" key="14">
    <source>
        <dbReference type="PROSITE" id="PS50839"/>
    </source>
</evidence>
<keyword evidence="12" id="KW-0175">Coiled coil</keyword>
<feature type="domain" description="CHASE" evidence="14">
    <location>
        <begin position="74"/>
        <end position="204"/>
    </location>
</feature>
<dbReference type="Gene3D" id="3.30.450.350">
    <property type="entry name" value="CHASE domain"/>
    <property type="match status" value="1"/>
</dbReference>
<feature type="transmembrane region" description="Helical" evidence="13">
    <location>
        <begin position="303"/>
        <end position="325"/>
    </location>
</feature>
<sequence length="559" mass="60293">MKVDRSLSRLPLLAALVATLILGAALTFATARLEDRAADARFDRLADLVVGSFQQRMTQHVALLRATRSYIEAENGAVSVSEFSDYVSDLRLSENSAGIQGIGYAPLVDASAREIIAAQLSRQQGRTITLRPKTDQTSLAPIAMLEPQDTRNTRALGFDMYAEPVRREAIAEALRTGEARASGPVELVQEITADKQVGFLIYLPTRQRLAGVEAARREAVVYAPFRAGDLNRAVLADLPALPLTVRVIDLGAPGTALFDSATEPAPRHLAMRATVREVDVAGRRWQFTLTPTPQFLTIRDRSAAITVGALSLLLLGAVAVAMMNLRRLLEAAHRAAEMAERQAADRALLLREMQHRIKNHIARIQAISRQTARGAADLSEFERVFGGRLAAMAKAQDALGREGGERADLRALLHNELAQVLDTAVVDRILVGPPVSLGARETQAVGLVAHELMTNAMKYGAGPRGGRTAGDGLTIAWETKRVDGTPWIRITWFEQAAMSPATTDRVIAPAPQPASAVNPGGFGSQLIEALIEGDLGGSFERTFTPEGMTVEIAFPLSDM</sequence>
<keyword evidence="7" id="KW-0547">Nucleotide-binding</keyword>
<dbReference type="GO" id="GO:0016020">
    <property type="term" value="C:membrane"/>
    <property type="evidence" value="ECO:0007669"/>
    <property type="project" value="UniProtKB-SubCell"/>
</dbReference>
<keyword evidence="11 13" id="KW-0472">Membrane</keyword>
<keyword evidence="4" id="KW-0597">Phosphoprotein</keyword>
<dbReference type="PANTHER" id="PTHR41523:SF7">
    <property type="entry name" value="HISTIDINE KINASE"/>
    <property type="match status" value="1"/>
</dbReference>
<dbReference type="Proteomes" id="UP000029858">
    <property type="component" value="Unassembled WGS sequence"/>
</dbReference>
<dbReference type="SMART" id="SM00911">
    <property type="entry name" value="HWE_HK"/>
    <property type="match status" value="1"/>
</dbReference>
<dbReference type="GO" id="GO:0004673">
    <property type="term" value="F:protein histidine kinase activity"/>
    <property type="evidence" value="ECO:0007669"/>
    <property type="project" value="UniProtKB-EC"/>
</dbReference>
<proteinExistence type="predicted"/>
<dbReference type="InterPro" id="IPR011102">
    <property type="entry name" value="Sig_transdc_His_kinase_HWE"/>
</dbReference>
<gene>
    <name evidence="15" type="ORF">IX56_00600</name>
</gene>
<keyword evidence="10 13" id="KW-1133">Transmembrane helix</keyword>
<evidence type="ECO:0000256" key="13">
    <source>
        <dbReference type="SAM" id="Phobius"/>
    </source>
</evidence>
<dbReference type="PROSITE" id="PS50839">
    <property type="entry name" value="CHASE"/>
    <property type="match status" value="1"/>
</dbReference>
<evidence type="ECO:0000313" key="16">
    <source>
        <dbReference type="Proteomes" id="UP000029858"/>
    </source>
</evidence>
<protein>
    <recommendedName>
        <fullName evidence="3">histidine kinase</fullName>
        <ecNumber evidence="3">2.7.13.3</ecNumber>
    </recommendedName>
</protein>
<dbReference type="AlphaFoldDB" id="A0A099GLN4"/>
<name>A0A099GLN4_9RHOB</name>
<accession>A0A099GLN4</accession>
<evidence type="ECO:0000256" key="11">
    <source>
        <dbReference type="ARBA" id="ARBA00023136"/>
    </source>
</evidence>
<keyword evidence="6 13" id="KW-0812">Transmembrane</keyword>
<dbReference type="InterPro" id="IPR036890">
    <property type="entry name" value="HATPase_C_sf"/>
</dbReference>
<evidence type="ECO:0000256" key="4">
    <source>
        <dbReference type="ARBA" id="ARBA00022553"/>
    </source>
</evidence>
<keyword evidence="9" id="KW-0067">ATP-binding</keyword>
<comment type="subcellular location">
    <subcellularLocation>
        <location evidence="2">Membrane</location>
    </subcellularLocation>
</comment>
<comment type="caution">
    <text evidence="15">The sequence shown here is derived from an EMBL/GenBank/DDBJ whole genome shotgun (WGS) entry which is preliminary data.</text>
</comment>
<dbReference type="Pfam" id="PF03924">
    <property type="entry name" value="CHASE"/>
    <property type="match status" value="1"/>
</dbReference>
<evidence type="ECO:0000256" key="9">
    <source>
        <dbReference type="ARBA" id="ARBA00022840"/>
    </source>
</evidence>
<dbReference type="SMART" id="SM01079">
    <property type="entry name" value="CHASE"/>
    <property type="match status" value="1"/>
</dbReference>
<evidence type="ECO:0000256" key="12">
    <source>
        <dbReference type="SAM" id="Coils"/>
    </source>
</evidence>
<evidence type="ECO:0000313" key="15">
    <source>
        <dbReference type="EMBL" id="KGJ23631.1"/>
    </source>
</evidence>
<dbReference type="Pfam" id="PF07536">
    <property type="entry name" value="HWE_HK"/>
    <property type="match status" value="1"/>
</dbReference>
<evidence type="ECO:0000256" key="8">
    <source>
        <dbReference type="ARBA" id="ARBA00022777"/>
    </source>
</evidence>
<dbReference type="GO" id="GO:0007165">
    <property type="term" value="P:signal transduction"/>
    <property type="evidence" value="ECO:0007669"/>
    <property type="project" value="UniProtKB-ARBA"/>
</dbReference>
<dbReference type="Gene3D" id="3.30.565.10">
    <property type="entry name" value="Histidine kinase-like ATPase, C-terminal domain"/>
    <property type="match status" value="1"/>
</dbReference>
<evidence type="ECO:0000256" key="7">
    <source>
        <dbReference type="ARBA" id="ARBA00022741"/>
    </source>
</evidence>
<comment type="catalytic activity">
    <reaction evidence="1">
        <text>ATP + protein L-histidine = ADP + protein N-phospho-L-histidine.</text>
        <dbReference type="EC" id="2.7.13.3"/>
    </reaction>
</comment>
<dbReference type="EC" id="2.7.13.3" evidence="3"/>
<reference evidence="15 16" key="2">
    <citation type="submission" date="2014-10" db="EMBL/GenBank/DDBJ databases">
        <title>Paracoccus sanguinis sp. nov., isolated from clinical specimens of New York State patients.</title>
        <authorList>
            <person name="Mingle L.A."/>
            <person name="Cole J.A."/>
            <person name="Lapierre P."/>
            <person name="Musser K.A."/>
        </authorList>
    </citation>
    <scope>NUCLEOTIDE SEQUENCE [LARGE SCALE GENOMIC DNA]</scope>
    <source>
        <strain evidence="15 16">5503</strain>
    </source>
</reference>
<evidence type="ECO:0000256" key="5">
    <source>
        <dbReference type="ARBA" id="ARBA00022679"/>
    </source>
</evidence>
<dbReference type="InterPro" id="IPR006189">
    <property type="entry name" value="CHASE_dom"/>
</dbReference>
<dbReference type="RefSeq" id="WP_036706420.1">
    <property type="nucleotide sequence ID" value="NZ_JRKQ01000002.1"/>
</dbReference>
<evidence type="ECO:0000256" key="6">
    <source>
        <dbReference type="ARBA" id="ARBA00022692"/>
    </source>
</evidence>
<dbReference type="EMBL" id="JRKQ01000002">
    <property type="protein sequence ID" value="KGJ23631.1"/>
    <property type="molecule type" value="Genomic_DNA"/>
</dbReference>
<evidence type="ECO:0000256" key="3">
    <source>
        <dbReference type="ARBA" id="ARBA00012438"/>
    </source>
</evidence>
<dbReference type="PANTHER" id="PTHR41523">
    <property type="entry name" value="TWO-COMPONENT SYSTEM SENSOR PROTEIN"/>
    <property type="match status" value="1"/>
</dbReference>